<evidence type="ECO:0000256" key="2">
    <source>
        <dbReference type="ARBA" id="ARBA00023315"/>
    </source>
</evidence>
<evidence type="ECO:0000259" key="3">
    <source>
        <dbReference type="PROSITE" id="PS51186"/>
    </source>
</evidence>
<dbReference type="Proteomes" id="UP000058012">
    <property type="component" value="Unassembled WGS sequence"/>
</dbReference>
<gene>
    <name evidence="4" type="ORF">AQZ52_02260</name>
</gene>
<evidence type="ECO:0000313" key="5">
    <source>
        <dbReference type="Proteomes" id="UP000058012"/>
    </source>
</evidence>
<dbReference type="PANTHER" id="PTHR43877:SF1">
    <property type="entry name" value="ACETYLTRANSFERASE"/>
    <property type="match status" value="1"/>
</dbReference>
<dbReference type="InterPro" id="IPR016181">
    <property type="entry name" value="Acyl_CoA_acyltransferase"/>
</dbReference>
<evidence type="ECO:0000313" key="4">
    <source>
        <dbReference type="EMBL" id="KUR73094.1"/>
    </source>
</evidence>
<dbReference type="Gene3D" id="3.40.630.30">
    <property type="match status" value="1"/>
</dbReference>
<keyword evidence="2" id="KW-0012">Acyltransferase</keyword>
<evidence type="ECO:0000256" key="1">
    <source>
        <dbReference type="ARBA" id="ARBA00022679"/>
    </source>
</evidence>
<dbReference type="AlphaFoldDB" id="A0A117UYC0"/>
<keyword evidence="5" id="KW-1185">Reference proteome</keyword>
<protein>
    <submittedName>
        <fullName evidence="4">Acetyltransferase</fullName>
    </submittedName>
</protein>
<dbReference type="PANTHER" id="PTHR43877">
    <property type="entry name" value="AMINOALKYLPHOSPHONATE N-ACETYLTRANSFERASE-RELATED-RELATED"/>
    <property type="match status" value="1"/>
</dbReference>
<dbReference type="Pfam" id="PF00583">
    <property type="entry name" value="Acetyltransf_1"/>
    <property type="match status" value="1"/>
</dbReference>
<dbReference type="PROSITE" id="PS51186">
    <property type="entry name" value="GNAT"/>
    <property type="match status" value="1"/>
</dbReference>
<comment type="caution">
    <text evidence="4">The sequence shown here is derived from an EMBL/GenBank/DDBJ whole genome shotgun (WGS) entry which is preliminary data.</text>
</comment>
<dbReference type="InterPro" id="IPR000182">
    <property type="entry name" value="GNAT_dom"/>
</dbReference>
<dbReference type="STRING" id="1117702.AQZ52_02260"/>
<feature type="domain" description="N-acetyltransferase" evidence="3">
    <location>
        <begin position="1"/>
        <end position="159"/>
    </location>
</feature>
<name>A0A117UYC0_9SPHN</name>
<dbReference type="GO" id="GO:0016747">
    <property type="term" value="F:acyltransferase activity, transferring groups other than amino-acyl groups"/>
    <property type="evidence" value="ECO:0007669"/>
    <property type="project" value="InterPro"/>
</dbReference>
<dbReference type="EMBL" id="LLZS01000003">
    <property type="protein sequence ID" value="KUR73094.1"/>
    <property type="molecule type" value="Genomic_DNA"/>
</dbReference>
<dbReference type="CDD" id="cd04301">
    <property type="entry name" value="NAT_SF"/>
    <property type="match status" value="1"/>
</dbReference>
<accession>A0A117UYC0</accession>
<keyword evidence="1 4" id="KW-0808">Transferase</keyword>
<sequence length="164" mass="17768">MTRAIEELQHGFLSREQVAASHQIMGLDTQLVKDRTYFMILNEGAPVGCGGWSFRATLFGGDDSIVAREPLPLDPAKDAAKIRAMYVDPAHARRGIGKAIMALCEDAARAAGFARVELMATLAGLPLYKACGYRAIEAVEATSREGVRVPIVRMGKVLDSTRPH</sequence>
<dbReference type="InterPro" id="IPR050832">
    <property type="entry name" value="Bact_Acetyltransf"/>
</dbReference>
<proteinExistence type="predicted"/>
<organism evidence="4 5">
    <name type="scientific">Novosphingobium fuchskuhlense</name>
    <dbReference type="NCBI Taxonomy" id="1117702"/>
    <lineage>
        <taxon>Bacteria</taxon>
        <taxon>Pseudomonadati</taxon>
        <taxon>Pseudomonadota</taxon>
        <taxon>Alphaproteobacteria</taxon>
        <taxon>Sphingomonadales</taxon>
        <taxon>Sphingomonadaceae</taxon>
        <taxon>Novosphingobium</taxon>
    </lineage>
</organism>
<reference evidence="4 5" key="1">
    <citation type="submission" date="2015-10" db="EMBL/GenBank/DDBJ databases">
        <title>Draft genome sequence of Novosphingobium fuchskuhlense DSM 25065 isolated from a surface water sample of the southwest basin of Lake Grosse Fuchskuhle.</title>
        <authorList>
            <person name="Ruckert C."/>
            <person name="Winkler A."/>
            <person name="Glaeser J."/>
            <person name="Grossart H.-P."/>
            <person name="Kalinowski J."/>
            <person name="Glaeser S."/>
        </authorList>
    </citation>
    <scope>NUCLEOTIDE SEQUENCE [LARGE SCALE GENOMIC DNA]</scope>
    <source>
        <strain evidence="4 5">FNE08-7</strain>
    </source>
</reference>
<dbReference type="SUPFAM" id="SSF55729">
    <property type="entry name" value="Acyl-CoA N-acyltransferases (Nat)"/>
    <property type="match status" value="1"/>
</dbReference>